<dbReference type="InterPro" id="IPR015943">
    <property type="entry name" value="WD40/YVTN_repeat-like_dom_sf"/>
</dbReference>
<organism evidence="2 3">
    <name type="scientific">Tunturiibacter lichenicola</name>
    <dbReference type="NCBI Taxonomy" id="2051959"/>
    <lineage>
        <taxon>Bacteria</taxon>
        <taxon>Pseudomonadati</taxon>
        <taxon>Acidobacteriota</taxon>
        <taxon>Terriglobia</taxon>
        <taxon>Terriglobales</taxon>
        <taxon>Acidobacteriaceae</taxon>
        <taxon>Tunturiibacter</taxon>
    </lineage>
</organism>
<reference evidence="2 3" key="1">
    <citation type="submission" date="2020-08" db="EMBL/GenBank/DDBJ databases">
        <title>Genomic Encyclopedia of Type Strains, Phase IV (KMG-V): Genome sequencing to study the core and pangenomes of soil and plant-associated prokaryotes.</title>
        <authorList>
            <person name="Whitman W."/>
        </authorList>
    </citation>
    <scope>NUCLEOTIDE SEQUENCE [LARGE SCALE GENOMIC DNA]</scope>
    <source>
        <strain evidence="2 3">M8US30</strain>
    </source>
</reference>
<sequence length="346" mass="36448">MRTMRMVVMSMAVLLPAGFLSATAQTKWDVTNTWHIGGEGAMDYLTVDPETHRLFVPRGTHTLVIDSGSGKVLGDIPGQKTAHGVAIVPSLGRGFITDGGGDGAIVIFDLKTYAVLGTLATVPDSDGIIYDAGLDRILAVSGDKGILMSFKPDIDPKSGKIDTPIELGGAPEFLASDGTGKVYINLEDKDVVAEVDLQSRKVLARWPVTPGGKPVGMALDKKTHRLFIGCRKPQKMIVMSAEDGKVLSDLPIGAGVDATAFEAGQAFASCRDGSLVVIGEKSGQFAVQQIVKTPYGAKTLGIDPTAHKIYLPTMEFEEPKPGATAARPKAKPGSFMIVEVGESAAQ</sequence>
<gene>
    <name evidence="2" type="ORF">HDF10_002838</name>
</gene>
<evidence type="ECO:0000313" key="3">
    <source>
        <dbReference type="Proteomes" id="UP000569092"/>
    </source>
</evidence>
<dbReference type="AlphaFoldDB" id="A0A7W8N3T7"/>
<dbReference type="EMBL" id="JACHDZ010000004">
    <property type="protein sequence ID" value="MBB5344852.1"/>
    <property type="molecule type" value="Genomic_DNA"/>
</dbReference>
<feature type="signal peptide" evidence="1">
    <location>
        <begin position="1"/>
        <end position="24"/>
    </location>
</feature>
<name>A0A7W8N3T7_9BACT</name>
<accession>A0A7W8N3T7</accession>
<evidence type="ECO:0008006" key="4">
    <source>
        <dbReference type="Google" id="ProtNLM"/>
    </source>
</evidence>
<proteinExistence type="predicted"/>
<dbReference type="PANTHER" id="PTHR47197:SF3">
    <property type="entry name" value="DIHYDRO-HEME D1 DEHYDROGENASE"/>
    <property type="match status" value="1"/>
</dbReference>
<feature type="chain" id="PRO_5031115878" description="YVTN family beta-propeller domain-containing protein" evidence="1">
    <location>
        <begin position="25"/>
        <end position="346"/>
    </location>
</feature>
<dbReference type="Gene3D" id="2.130.10.10">
    <property type="entry name" value="YVTN repeat-like/Quinoprotein amine dehydrogenase"/>
    <property type="match status" value="2"/>
</dbReference>
<dbReference type="InterPro" id="IPR051200">
    <property type="entry name" value="Host-pathogen_enzymatic-act"/>
</dbReference>
<dbReference type="SUPFAM" id="SSF51004">
    <property type="entry name" value="C-terminal (heme d1) domain of cytochrome cd1-nitrite reductase"/>
    <property type="match status" value="1"/>
</dbReference>
<comment type="caution">
    <text evidence="2">The sequence shown here is derived from an EMBL/GenBank/DDBJ whole genome shotgun (WGS) entry which is preliminary data.</text>
</comment>
<keyword evidence="1" id="KW-0732">Signal</keyword>
<dbReference type="Proteomes" id="UP000569092">
    <property type="component" value="Unassembled WGS sequence"/>
</dbReference>
<evidence type="ECO:0000313" key="2">
    <source>
        <dbReference type="EMBL" id="MBB5344852.1"/>
    </source>
</evidence>
<protein>
    <recommendedName>
        <fullName evidence="4">YVTN family beta-propeller domain-containing protein</fullName>
    </recommendedName>
</protein>
<dbReference type="PANTHER" id="PTHR47197">
    <property type="entry name" value="PROTEIN NIRF"/>
    <property type="match status" value="1"/>
</dbReference>
<dbReference type="InterPro" id="IPR011048">
    <property type="entry name" value="Haem_d1_sf"/>
</dbReference>
<evidence type="ECO:0000256" key="1">
    <source>
        <dbReference type="SAM" id="SignalP"/>
    </source>
</evidence>